<dbReference type="GO" id="GO:0008270">
    <property type="term" value="F:zinc ion binding"/>
    <property type="evidence" value="ECO:0007669"/>
    <property type="project" value="UniProtKB-KW"/>
</dbReference>
<organism evidence="6 7">
    <name type="scientific">Lactuca sativa</name>
    <name type="common">Garden lettuce</name>
    <dbReference type="NCBI Taxonomy" id="4236"/>
    <lineage>
        <taxon>Eukaryota</taxon>
        <taxon>Viridiplantae</taxon>
        <taxon>Streptophyta</taxon>
        <taxon>Embryophyta</taxon>
        <taxon>Tracheophyta</taxon>
        <taxon>Spermatophyta</taxon>
        <taxon>Magnoliopsida</taxon>
        <taxon>eudicotyledons</taxon>
        <taxon>Gunneridae</taxon>
        <taxon>Pentapetalae</taxon>
        <taxon>asterids</taxon>
        <taxon>campanulids</taxon>
        <taxon>Asterales</taxon>
        <taxon>Asteraceae</taxon>
        <taxon>Cichorioideae</taxon>
        <taxon>Cichorieae</taxon>
        <taxon>Lactucinae</taxon>
        <taxon>Lactuca</taxon>
    </lineage>
</organism>
<dbReference type="AlphaFoldDB" id="A0A9R1XHS1"/>
<feature type="domain" description="SWIM-type" evidence="5">
    <location>
        <begin position="56"/>
        <end position="97"/>
    </location>
</feature>
<proteinExistence type="predicted"/>
<comment type="caution">
    <text evidence="6">The sequence shown here is derived from an EMBL/GenBank/DDBJ whole genome shotgun (WGS) entry which is preliminary data.</text>
</comment>
<evidence type="ECO:0000256" key="2">
    <source>
        <dbReference type="ARBA" id="ARBA00022771"/>
    </source>
</evidence>
<reference evidence="6 7" key="1">
    <citation type="journal article" date="2017" name="Nat. Commun.">
        <title>Genome assembly with in vitro proximity ligation data and whole-genome triplication in lettuce.</title>
        <authorList>
            <person name="Reyes-Chin-Wo S."/>
            <person name="Wang Z."/>
            <person name="Yang X."/>
            <person name="Kozik A."/>
            <person name="Arikit S."/>
            <person name="Song C."/>
            <person name="Xia L."/>
            <person name="Froenicke L."/>
            <person name="Lavelle D.O."/>
            <person name="Truco M.J."/>
            <person name="Xia R."/>
            <person name="Zhu S."/>
            <person name="Xu C."/>
            <person name="Xu H."/>
            <person name="Xu X."/>
            <person name="Cox K."/>
            <person name="Korf I."/>
            <person name="Meyers B.C."/>
            <person name="Michelmore R.W."/>
        </authorList>
    </citation>
    <scope>NUCLEOTIDE SEQUENCE [LARGE SCALE GENOMIC DNA]</scope>
    <source>
        <strain evidence="7">cv. Salinas</strain>
        <tissue evidence="6">Seedlings</tissue>
    </source>
</reference>
<dbReference type="InterPro" id="IPR006564">
    <property type="entry name" value="Znf_PMZ"/>
</dbReference>
<accession>A0A9R1XHS1</accession>
<dbReference type="PANTHER" id="PTHR31973">
    <property type="entry name" value="POLYPROTEIN, PUTATIVE-RELATED"/>
    <property type="match status" value="1"/>
</dbReference>
<sequence length="114" mass="13639">MLIDFLRATIQQCWCHRRNARSKSKKDVTEYAEKVIDRRINKSSTFQVYHIDQSRYEVTNQMKNGILNLESCYYTCGKWQLLGIPCTHAMAVFKELRYQHCSAWMSSYFTMETY</sequence>
<keyword evidence="7" id="KW-1185">Reference proteome</keyword>
<dbReference type="PANTHER" id="PTHR31973:SF187">
    <property type="entry name" value="MUTATOR TRANSPOSASE MUDRA PROTEIN"/>
    <property type="match status" value="1"/>
</dbReference>
<evidence type="ECO:0000313" key="6">
    <source>
        <dbReference type="EMBL" id="KAJ0210469.1"/>
    </source>
</evidence>
<keyword evidence="2 4" id="KW-0863">Zinc-finger</keyword>
<name>A0A9R1XHS1_LACSA</name>
<evidence type="ECO:0000259" key="5">
    <source>
        <dbReference type="PROSITE" id="PS50966"/>
    </source>
</evidence>
<protein>
    <recommendedName>
        <fullName evidence="5">SWIM-type domain-containing protein</fullName>
    </recommendedName>
</protein>
<evidence type="ECO:0000256" key="3">
    <source>
        <dbReference type="ARBA" id="ARBA00022833"/>
    </source>
</evidence>
<dbReference type="EMBL" id="NBSK02000004">
    <property type="protein sequence ID" value="KAJ0210469.1"/>
    <property type="molecule type" value="Genomic_DNA"/>
</dbReference>
<evidence type="ECO:0000256" key="4">
    <source>
        <dbReference type="PROSITE-ProRule" id="PRU00325"/>
    </source>
</evidence>
<keyword evidence="1" id="KW-0479">Metal-binding</keyword>
<evidence type="ECO:0000313" key="7">
    <source>
        <dbReference type="Proteomes" id="UP000235145"/>
    </source>
</evidence>
<gene>
    <name evidence="6" type="ORF">LSAT_V11C400191580</name>
</gene>
<dbReference type="PROSITE" id="PS50966">
    <property type="entry name" value="ZF_SWIM"/>
    <property type="match status" value="1"/>
</dbReference>
<dbReference type="SMART" id="SM00575">
    <property type="entry name" value="ZnF_PMZ"/>
    <property type="match status" value="1"/>
</dbReference>
<evidence type="ECO:0000256" key="1">
    <source>
        <dbReference type="ARBA" id="ARBA00022723"/>
    </source>
</evidence>
<dbReference type="Pfam" id="PF04434">
    <property type="entry name" value="SWIM"/>
    <property type="match status" value="1"/>
</dbReference>
<dbReference type="Proteomes" id="UP000235145">
    <property type="component" value="Unassembled WGS sequence"/>
</dbReference>
<dbReference type="InterPro" id="IPR007527">
    <property type="entry name" value="Znf_SWIM"/>
</dbReference>
<keyword evidence="3" id="KW-0862">Zinc</keyword>